<name>A0ABN7WPL8_GIGMA</name>
<evidence type="ECO:0000313" key="3">
    <source>
        <dbReference type="Proteomes" id="UP000789901"/>
    </source>
</evidence>
<evidence type="ECO:0000313" key="2">
    <source>
        <dbReference type="EMBL" id="CAG8837431.1"/>
    </source>
</evidence>
<dbReference type="EMBL" id="CAJVQB010055860">
    <property type="protein sequence ID" value="CAG8837431.1"/>
    <property type="molecule type" value="Genomic_DNA"/>
</dbReference>
<gene>
    <name evidence="2" type="ORF">GMARGA_LOCUS33493</name>
</gene>
<accession>A0ABN7WPL8</accession>
<dbReference type="Proteomes" id="UP000789901">
    <property type="component" value="Unassembled WGS sequence"/>
</dbReference>
<comment type="caution">
    <text evidence="2">The sequence shown here is derived from an EMBL/GenBank/DDBJ whole genome shotgun (WGS) entry which is preliminary data.</text>
</comment>
<feature type="compositionally biased region" description="Low complexity" evidence="1">
    <location>
        <begin position="87"/>
        <end position="97"/>
    </location>
</feature>
<evidence type="ECO:0000256" key="1">
    <source>
        <dbReference type="SAM" id="MobiDB-lite"/>
    </source>
</evidence>
<sequence>MKLIPFCWYSNEGLLVFDEDQESIRVVQSDNNLISTSIFQALEKICGQEINNKVAMESDSKKVSYGRLEDLLQKFINDQISKHNTTSEQSQQGSGQEIKGINISNSFQHKGRERLANKRYLSTIENHDTKRI</sequence>
<organism evidence="2 3">
    <name type="scientific">Gigaspora margarita</name>
    <dbReference type="NCBI Taxonomy" id="4874"/>
    <lineage>
        <taxon>Eukaryota</taxon>
        <taxon>Fungi</taxon>
        <taxon>Fungi incertae sedis</taxon>
        <taxon>Mucoromycota</taxon>
        <taxon>Glomeromycotina</taxon>
        <taxon>Glomeromycetes</taxon>
        <taxon>Diversisporales</taxon>
        <taxon>Gigasporaceae</taxon>
        <taxon>Gigaspora</taxon>
    </lineage>
</organism>
<feature type="region of interest" description="Disordered" evidence="1">
    <location>
        <begin position="83"/>
        <end position="103"/>
    </location>
</feature>
<keyword evidence="3" id="KW-1185">Reference proteome</keyword>
<reference evidence="2 3" key="1">
    <citation type="submission" date="2021-06" db="EMBL/GenBank/DDBJ databases">
        <authorList>
            <person name="Kallberg Y."/>
            <person name="Tangrot J."/>
            <person name="Rosling A."/>
        </authorList>
    </citation>
    <scope>NUCLEOTIDE SEQUENCE [LARGE SCALE GENOMIC DNA]</scope>
    <source>
        <strain evidence="2 3">120-4 pot B 10/14</strain>
    </source>
</reference>
<protein>
    <submittedName>
        <fullName evidence="2">20304_t:CDS:1</fullName>
    </submittedName>
</protein>
<proteinExistence type="predicted"/>